<gene>
    <name evidence="2" type="ORF">DFQ27_007811</name>
</gene>
<name>A0A9P6PS22_9FUNG</name>
<dbReference type="AlphaFoldDB" id="A0A9P6PS22"/>
<protein>
    <submittedName>
        <fullName evidence="2">Uncharacterized protein</fullName>
    </submittedName>
</protein>
<sequence>MTDAQPAAPAPATDAPVADLVEKTEKVAIADNDNKDEHVHGPDCKHDHDHDHEHAEGEGAEGEKQPVGRNDYDLLEINGTRDKTTDPLVKSYFEAKELYANAIELLNTIPEGAETELIEQHKDDIVKVTHDLMAAFLLDEKAVVMTQRILKLAEQYEKYVQAYNPEGTSTTTVDSEEEGAEQQATIYTKDSVIF</sequence>
<dbReference type="EMBL" id="JAAAJB010000627">
    <property type="protein sequence ID" value="KAG0252857.1"/>
    <property type="molecule type" value="Genomic_DNA"/>
</dbReference>
<dbReference type="Proteomes" id="UP000807716">
    <property type="component" value="Unassembled WGS sequence"/>
</dbReference>
<proteinExistence type="predicted"/>
<comment type="caution">
    <text evidence="2">The sequence shown here is derived from an EMBL/GenBank/DDBJ whole genome shotgun (WGS) entry which is preliminary data.</text>
</comment>
<reference evidence="2" key="1">
    <citation type="journal article" date="2020" name="Fungal Divers.">
        <title>Resolving the Mortierellaceae phylogeny through synthesis of multi-gene phylogenetics and phylogenomics.</title>
        <authorList>
            <person name="Vandepol N."/>
            <person name="Liber J."/>
            <person name="Desiro A."/>
            <person name="Na H."/>
            <person name="Kennedy M."/>
            <person name="Barry K."/>
            <person name="Grigoriev I.V."/>
            <person name="Miller A.N."/>
            <person name="O'Donnell K."/>
            <person name="Stajich J.E."/>
            <person name="Bonito G."/>
        </authorList>
    </citation>
    <scope>NUCLEOTIDE SEQUENCE</scope>
    <source>
        <strain evidence="2">BC1065</strain>
    </source>
</reference>
<evidence type="ECO:0000256" key="1">
    <source>
        <dbReference type="SAM" id="MobiDB-lite"/>
    </source>
</evidence>
<evidence type="ECO:0000313" key="2">
    <source>
        <dbReference type="EMBL" id="KAG0252857.1"/>
    </source>
</evidence>
<feature type="non-terminal residue" evidence="2">
    <location>
        <position position="194"/>
    </location>
</feature>
<dbReference type="OrthoDB" id="3257538at2759"/>
<keyword evidence="3" id="KW-1185">Reference proteome</keyword>
<evidence type="ECO:0000313" key="3">
    <source>
        <dbReference type="Proteomes" id="UP000807716"/>
    </source>
</evidence>
<organism evidence="2 3">
    <name type="scientific">Actinomortierella ambigua</name>
    <dbReference type="NCBI Taxonomy" id="1343610"/>
    <lineage>
        <taxon>Eukaryota</taxon>
        <taxon>Fungi</taxon>
        <taxon>Fungi incertae sedis</taxon>
        <taxon>Mucoromycota</taxon>
        <taxon>Mortierellomycotina</taxon>
        <taxon>Mortierellomycetes</taxon>
        <taxon>Mortierellales</taxon>
        <taxon>Mortierellaceae</taxon>
        <taxon>Actinomortierella</taxon>
    </lineage>
</organism>
<accession>A0A9P6PS22</accession>
<feature type="region of interest" description="Disordered" evidence="1">
    <location>
        <begin position="25"/>
        <end position="68"/>
    </location>
</feature>